<reference evidence="1 2" key="1">
    <citation type="journal article" date="2019" name="Emerg. Microbes Infect.">
        <title>Comprehensive subspecies identification of 175 nontuberculous mycobacteria species based on 7547 genomic profiles.</title>
        <authorList>
            <person name="Matsumoto Y."/>
            <person name="Kinjo T."/>
            <person name="Motooka D."/>
            <person name="Nabeya D."/>
            <person name="Jung N."/>
            <person name="Uechi K."/>
            <person name="Horii T."/>
            <person name="Iida T."/>
            <person name="Fujita J."/>
            <person name="Nakamura S."/>
        </authorList>
    </citation>
    <scope>NUCLEOTIDE SEQUENCE [LARGE SCALE GENOMIC DNA]</scope>
    <source>
        <strain evidence="1 2">JCM 13323</strain>
    </source>
</reference>
<dbReference type="RefSeq" id="WP_163722779.1">
    <property type="nucleotide sequence ID" value="NZ_AP022574.1"/>
</dbReference>
<organism evidence="1 2">
    <name type="scientific">Mycolicibacterium psychrotolerans</name>
    <dbReference type="NCBI Taxonomy" id="216929"/>
    <lineage>
        <taxon>Bacteria</taxon>
        <taxon>Bacillati</taxon>
        <taxon>Actinomycetota</taxon>
        <taxon>Actinomycetes</taxon>
        <taxon>Mycobacteriales</taxon>
        <taxon>Mycobacteriaceae</taxon>
        <taxon>Mycolicibacterium</taxon>
    </lineage>
</organism>
<dbReference type="KEGG" id="mpsc:MPSYJ_27070"/>
<evidence type="ECO:0000313" key="2">
    <source>
        <dbReference type="Proteomes" id="UP000466514"/>
    </source>
</evidence>
<accession>A0A7I7MB14</accession>
<keyword evidence="2" id="KW-1185">Reference proteome</keyword>
<dbReference type="EMBL" id="AP022574">
    <property type="protein sequence ID" value="BBX69246.1"/>
    <property type="molecule type" value="Genomic_DNA"/>
</dbReference>
<proteinExistence type="predicted"/>
<dbReference type="AlphaFoldDB" id="A0A7I7MB14"/>
<gene>
    <name evidence="1" type="ORF">MPSYJ_27070</name>
</gene>
<protein>
    <submittedName>
        <fullName evidence="1">Uncharacterized protein</fullName>
    </submittedName>
</protein>
<name>A0A7I7MB14_9MYCO</name>
<sequence>MKLESIPRIGAQQPVGYVTEGTVEAHNLVATDEEFVAAAEALENATEIGALCQQTFNLGVLIRRQATPNVALLSFSERVQRFDEDVQRVTHEAVQALTAEADRIANPDQGVLNEAVNRQLGFLSEAIDRAFDENDKKSALHRVEQAVRKAATEANEQASRSLRDLLSVSTGRGPLAELRETMVREVSAPFAGLSDSLKEVEKLLAAEIARRDEHQRGTQQGIEFEEAVAEELGKLCQITDDILIHTGNEPAAGGNKVGDYVIEIHTNRGAQVKMVFECKKRSTPLSVAKMRDELSTAAKNRDTAVAVMVLSGDGSATHHMPLLKLAEHRYVVVYDDLTRDAMALRLAFQQARSDALATLVTTGDGEGIDLDALVAKLAEARSLLSHLKQIQSGVRAGAKALSAIQDNAVTMQTKLLGCMDDCDQLVKLT</sequence>
<evidence type="ECO:0000313" key="1">
    <source>
        <dbReference type="EMBL" id="BBX69246.1"/>
    </source>
</evidence>
<dbReference type="Proteomes" id="UP000466514">
    <property type="component" value="Chromosome"/>
</dbReference>